<name>A0A6P6ABQ6_DURZI</name>
<evidence type="ECO:0000313" key="3">
    <source>
        <dbReference type="Proteomes" id="UP000515121"/>
    </source>
</evidence>
<dbReference type="Proteomes" id="UP000515121">
    <property type="component" value="Unplaced"/>
</dbReference>
<evidence type="ECO:0000256" key="2">
    <source>
        <dbReference type="SAM" id="SignalP"/>
    </source>
</evidence>
<accession>A0A6P6ABQ6</accession>
<evidence type="ECO:0000313" key="4">
    <source>
        <dbReference type="RefSeq" id="XP_022762238.1"/>
    </source>
</evidence>
<dbReference type="OrthoDB" id="1734141at2759"/>
<gene>
    <name evidence="4" type="primary">LOC111308184</name>
</gene>
<dbReference type="Pfam" id="PF10950">
    <property type="entry name" value="Organ_specific"/>
    <property type="match status" value="1"/>
</dbReference>
<dbReference type="KEGG" id="dzi:111308184"/>
<feature type="signal peptide" evidence="2">
    <location>
        <begin position="1"/>
        <end position="22"/>
    </location>
</feature>
<feature type="region of interest" description="Disordered" evidence="1">
    <location>
        <begin position="81"/>
        <end position="101"/>
    </location>
</feature>
<dbReference type="AlphaFoldDB" id="A0A6P6ABQ6"/>
<proteinExistence type="predicted"/>
<organism evidence="3 4">
    <name type="scientific">Durio zibethinus</name>
    <name type="common">Durian</name>
    <dbReference type="NCBI Taxonomy" id="66656"/>
    <lineage>
        <taxon>Eukaryota</taxon>
        <taxon>Viridiplantae</taxon>
        <taxon>Streptophyta</taxon>
        <taxon>Embryophyta</taxon>
        <taxon>Tracheophyta</taxon>
        <taxon>Spermatophyta</taxon>
        <taxon>Magnoliopsida</taxon>
        <taxon>eudicotyledons</taxon>
        <taxon>Gunneridae</taxon>
        <taxon>Pentapetalae</taxon>
        <taxon>rosids</taxon>
        <taxon>malvids</taxon>
        <taxon>Malvales</taxon>
        <taxon>Malvaceae</taxon>
        <taxon>Helicteroideae</taxon>
        <taxon>Durio</taxon>
    </lineage>
</organism>
<feature type="compositionally biased region" description="Basic residues" evidence="1">
    <location>
        <begin position="92"/>
        <end position="101"/>
    </location>
</feature>
<evidence type="ECO:0000256" key="1">
    <source>
        <dbReference type="SAM" id="MobiDB-lite"/>
    </source>
</evidence>
<dbReference type="PANTHER" id="PTHR33731">
    <property type="entry name" value="PROTEIN, PUTATIVE-RELATED"/>
    <property type="match status" value="1"/>
</dbReference>
<feature type="chain" id="PRO_5028309502" evidence="2">
    <location>
        <begin position="23"/>
        <end position="101"/>
    </location>
</feature>
<dbReference type="RefSeq" id="XP_022762238.1">
    <property type="nucleotide sequence ID" value="XM_022906503.1"/>
</dbReference>
<keyword evidence="3" id="KW-1185">Reference proteome</keyword>
<dbReference type="InterPro" id="IPR024489">
    <property type="entry name" value="Organ_specific_prot"/>
</dbReference>
<protein>
    <submittedName>
        <fullName evidence="4">Uncharacterized protein LOC111308184</fullName>
    </submittedName>
</protein>
<dbReference type="GeneID" id="111308184"/>
<sequence length="101" mass="12009">MKTYFAFFIFCFLLLFANLNHATNEWKSVMKDQPMPEAIKALLHQDPASGLDSEKMKHFVKDFDSKHSFIIYHSNPEYKEEDKTHVKDLKNQKQRKSDKKN</sequence>
<feature type="compositionally biased region" description="Basic and acidic residues" evidence="1">
    <location>
        <begin position="81"/>
        <end position="91"/>
    </location>
</feature>
<reference evidence="4" key="1">
    <citation type="submission" date="2025-08" db="UniProtKB">
        <authorList>
            <consortium name="RefSeq"/>
        </authorList>
    </citation>
    <scope>IDENTIFICATION</scope>
    <source>
        <tissue evidence="4">Fruit stalk</tissue>
    </source>
</reference>
<keyword evidence="2" id="KW-0732">Signal</keyword>
<dbReference type="PANTHER" id="PTHR33731:SF17">
    <property type="entry name" value="ORGAN-SPECIFIC PROTEIN P4-LIKE"/>
    <property type="match status" value="1"/>
</dbReference>